<evidence type="ECO:0000256" key="1">
    <source>
        <dbReference type="ARBA" id="ARBA00022670"/>
    </source>
</evidence>
<dbReference type="InterPro" id="IPR051458">
    <property type="entry name" value="Cyt/Met_Dipeptidase"/>
</dbReference>
<proteinExistence type="predicted"/>
<sequence>MDPELLDELIDWLRIPSVSTEGGDGPALAAAAEWAVRRVRDAGGSAEAVVIGDGNPLVVGELPGPDPDAPTVLIYGHYDVQSPGPEALWTTPPFQPEVRDGRLYARGASDDKGNFLPLLHVACAMARAGELPVNVRVLVEGEEEANGEAVSTWLRGDERGADAAIVFDSHMADPRTPAVTVGLRGMVAVGVTVRTAERNLHSGMYGGAALNALHVLHGILGRVLPDRDGRVPEPLRAGVREPAPAERESWKRLQPGDEALAEVGGRPVSPAAGAEFYERTGAQPALDVNFAGGGERRTVVPPVAEAAITLRLAPGQDPAAMRAELERLLRSDVPDGAELELEFHTASPAFFDVDEPALRLAGEALERACGVAPVFVRSGGSIPIVAEMAERGYPVIVGGFGLADDAIHAPDESFSLRSLEWGAAAARELFASLSALPRRGR</sequence>
<dbReference type="GO" id="GO:0008233">
    <property type="term" value="F:peptidase activity"/>
    <property type="evidence" value="ECO:0007669"/>
    <property type="project" value="UniProtKB-KW"/>
</dbReference>
<feature type="domain" description="Peptidase M20 dimerisation" evidence="4">
    <location>
        <begin position="188"/>
        <end position="335"/>
    </location>
</feature>
<keyword evidence="1" id="KW-0645">Protease</keyword>
<gene>
    <name evidence="5" type="ORF">AVDCRST_MAG38-905</name>
</gene>
<name>A0A6J4RG29_9ACTN</name>
<dbReference type="PANTHER" id="PTHR43270">
    <property type="entry name" value="BETA-ALA-HIS DIPEPTIDASE"/>
    <property type="match status" value="1"/>
</dbReference>
<dbReference type="Gene3D" id="3.30.70.360">
    <property type="match status" value="1"/>
</dbReference>
<evidence type="ECO:0000259" key="4">
    <source>
        <dbReference type="Pfam" id="PF07687"/>
    </source>
</evidence>
<dbReference type="Pfam" id="PF01546">
    <property type="entry name" value="Peptidase_M20"/>
    <property type="match status" value="1"/>
</dbReference>
<dbReference type="InterPro" id="IPR011650">
    <property type="entry name" value="Peptidase_M20_dimer"/>
</dbReference>
<keyword evidence="3" id="KW-0378">Hydrolase</keyword>
<organism evidence="5">
    <name type="scientific">uncultured Solirubrobacteraceae bacterium</name>
    <dbReference type="NCBI Taxonomy" id="1162706"/>
    <lineage>
        <taxon>Bacteria</taxon>
        <taxon>Bacillati</taxon>
        <taxon>Actinomycetota</taxon>
        <taxon>Thermoleophilia</taxon>
        <taxon>Solirubrobacterales</taxon>
        <taxon>Solirubrobacteraceae</taxon>
        <taxon>environmental samples</taxon>
    </lineage>
</organism>
<evidence type="ECO:0000256" key="3">
    <source>
        <dbReference type="ARBA" id="ARBA00022801"/>
    </source>
</evidence>
<dbReference type="SUPFAM" id="SSF53187">
    <property type="entry name" value="Zn-dependent exopeptidases"/>
    <property type="match status" value="1"/>
</dbReference>
<accession>A0A6J4RG29</accession>
<evidence type="ECO:0000313" key="5">
    <source>
        <dbReference type="EMBL" id="CAA9467942.1"/>
    </source>
</evidence>
<dbReference type="InterPro" id="IPR002933">
    <property type="entry name" value="Peptidase_M20"/>
</dbReference>
<dbReference type="EMBL" id="CADCVJ010000062">
    <property type="protein sequence ID" value="CAA9467942.1"/>
    <property type="molecule type" value="Genomic_DNA"/>
</dbReference>
<keyword evidence="2" id="KW-0479">Metal-binding</keyword>
<dbReference type="GO" id="GO:0006508">
    <property type="term" value="P:proteolysis"/>
    <property type="evidence" value="ECO:0007669"/>
    <property type="project" value="UniProtKB-KW"/>
</dbReference>
<reference evidence="5" key="1">
    <citation type="submission" date="2020-02" db="EMBL/GenBank/DDBJ databases">
        <authorList>
            <person name="Meier V. D."/>
        </authorList>
    </citation>
    <scope>NUCLEOTIDE SEQUENCE</scope>
    <source>
        <strain evidence="5">AVDCRST_MAG38</strain>
    </source>
</reference>
<dbReference type="Gene3D" id="3.40.630.10">
    <property type="entry name" value="Zn peptidases"/>
    <property type="match status" value="1"/>
</dbReference>
<dbReference type="AlphaFoldDB" id="A0A6J4RG29"/>
<dbReference type="GO" id="GO:0046872">
    <property type="term" value="F:metal ion binding"/>
    <property type="evidence" value="ECO:0007669"/>
    <property type="project" value="UniProtKB-KW"/>
</dbReference>
<dbReference type="Pfam" id="PF07687">
    <property type="entry name" value="M20_dimer"/>
    <property type="match status" value="1"/>
</dbReference>
<protein>
    <submittedName>
        <fullName evidence="5">Acetylornithine deacetylase/Succinyl-diaminopimelate desuccinylase and related deacylases</fullName>
    </submittedName>
</protein>
<evidence type="ECO:0000256" key="2">
    <source>
        <dbReference type="ARBA" id="ARBA00022723"/>
    </source>
</evidence>
<dbReference type="PANTHER" id="PTHR43270:SF12">
    <property type="entry name" value="SUCCINYL-DIAMINOPIMELATE DESUCCINYLASE"/>
    <property type="match status" value="1"/>
</dbReference>